<evidence type="ECO:0000313" key="3">
    <source>
        <dbReference type="Proteomes" id="UP000027222"/>
    </source>
</evidence>
<dbReference type="HOGENOM" id="CLU_1532660_0_0_1"/>
<accession>A0A067TJV3</accession>
<proteinExistence type="predicted"/>
<evidence type="ECO:0000256" key="1">
    <source>
        <dbReference type="SAM" id="MobiDB-lite"/>
    </source>
</evidence>
<gene>
    <name evidence="2" type="ORF">GALMADRAFT_235628</name>
</gene>
<name>A0A067TJV3_GALM3</name>
<dbReference type="AlphaFoldDB" id="A0A067TJV3"/>
<reference evidence="3" key="1">
    <citation type="journal article" date="2014" name="Proc. Natl. Acad. Sci. U.S.A.">
        <title>Extensive sampling of basidiomycete genomes demonstrates inadequacy of the white-rot/brown-rot paradigm for wood decay fungi.</title>
        <authorList>
            <person name="Riley R."/>
            <person name="Salamov A.A."/>
            <person name="Brown D.W."/>
            <person name="Nagy L.G."/>
            <person name="Floudas D."/>
            <person name="Held B.W."/>
            <person name="Levasseur A."/>
            <person name="Lombard V."/>
            <person name="Morin E."/>
            <person name="Otillar R."/>
            <person name="Lindquist E.A."/>
            <person name="Sun H."/>
            <person name="LaButti K.M."/>
            <person name="Schmutz J."/>
            <person name="Jabbour D."/>
            <person name="Luo H."/>
            <person name="Baker S.E."/>
            <person name="Pisabarro A.G."/>
            <person name="Walton J.D."/>
            <person name="Blanchette R.A."/>
            <person name="Henrissat B."/>
            <person name="Martin F."/>
            <person name="Cullen D."/>
            <person name="Hibbett D.S."/>
            <person name="Grigoriev I.V."/>
        </authorList>
    </citation>
    <scope>NUCLEOTIDE SEQUENCE [LARGE SCALE GENOMIC DNA]</scope>
    <source>
        <strain evidence="3">CBS 339.88</strain>
    </source>
</reference>
<protein>
    <submittedName>
        <fullName evidence="2">Uncharacterized protein</fullName>
    </submittedName>
</protein>
<dbReference type="EMBL" id="KL142368">
    <property type="protein sequence ID" value="KDR83470.1"/>
    <property type="molecule type" value="Genomic_DNA"/>
</dbReference>
<feature type="region of interest" description="Disordered" evidence="1">
    <location>
        <begin position="37"/>
        <end position="148"/>
    </location>
</feature>
<evidence type="ECO:0000313" key="2">
    <source>
        <dbReference type="EMBL" id="KDR83470.1"/>
    </source>
</evidence>
<feature type="compositionally biased region" description="Polar residues" evidence="1">
    <location>
        <begin position="99"/>
        <end position="118"/>
    </location>
</feature>
<organism evidence="2 3">
    <name type="scientific">Galerina marginata (strain CBS 339.88)</name>
    <dbReference type="NCBI Taxonomy" id="685588"/>
    <lineage>
        <taxon>Eukaryota</taxon>
        <taxon>Fungi</taxon>
        <taxon>Dikarya</taxon>
        <taxon>Basidiomycota</taxon>
        <taxon>Agaricomycotina</taxon>
        <taxon>Agaricomycetes</taxon>
        <taxon>Agaricomycetidae</taxon>
        <taxon>Agaricales</taxon>
        <taxon>Agaricineae</taxon>
        <taxon>Strophariaceae</taxon>
        <taxon>Galerina</taxon>
    </lineage>
</organism>
<feature type="compositionally biased region" description="Polar residues" evidence="1">
    <location>
        <begin position="128"/>
        <end position="148"/>
    </location>
</feature>
<sequence length="175" mass="18870">MQNILHEEKGGKSLAAVTSNGAFSPDSVNVCLTPEIVENEDEPESEMTRIQLLESNVHQPEKAAQDAQQGDTHLENKLPRFTGSHASPLDSPLPMDLSKSASTQNLASTAYPTTPNQDDNIKRDGPSAPTNHQSIDMISEPSSSAISAQNSNVNTTIEDQHQTTDIEMADIRAAH</sequence>
<dbReference type="Proteomes" id="UP000027222">
    <property type="component" value="Unassembled WGS sequence"/>
</dbReference>
<keyword evidence="3" id="KW-1185">Reference proteome</keyword>